<evidence type="ECO:0000256" key="3">
    <source>
        <dbReference type="ARBA" id="ARBA00022475"/>
    </source>
</evidence>
<dbReference type="Gene3D" id="3.40.50.12580">
    <property type="match status" value="1"/>
</dbReference>
<keyword evidence="6 7" id="KW-0472">Membrane</keyword>
<evidence type="ECO:0000256" key="4">
    <source>
        <dbReference type="ARBA" id="ARBA00022679"/>
    </source>
</evidence>
<dbReference type="InterPro" id="IPR043148">
    <property type="entry name" value="TagF_C"/>
</dbReference>
<dbReference type="OrthoDB" id="9807097at2"/>
<dbReference type="Pfam" id="PF04464">
    <property type="entry name" value="Glyphos_transf"/>
    <property type="match status" value="1"/>
</dbReference>
<feature type="transmembrane region" description="Helical" evidence="7">
    <location>
        <begin position="12"/>
        <end position="29"/>
    </location>
</feature>
<evidence type="ECO:0000256" key="1">
    <source>
        <dbReference type="ARBA" id="ARBA00004202"/>
    </source>
</evidence>
<reference evidence="8 9" key="1">
    <citation type="submission" date="2018-01" db="EMBL/GenBank/DDBJ databases">
        <authorList>
            <person name="Gaut B.S."/>
            <person name="Morton B.R."/>
            <person name="Clegg M.T."/>
            <person name="Duvall M.R."/>
        </authorList>
    </citation>
    <scope>NUCLEOTIDE SEQUENCE [LARGE SCALE GENOMIC DNA]</scope>
    <source>
        <strain evidence="8">GP69</strain>
    </source>
</reference>
<dbReference type="GO" id="GO:0047355">
    <property type="term" value="F:CDP-glycerol glycerophosphotransferase activity"/>
    <property type="evidence" value="ECO:0007669"/>
    <property type="project" value="UniProtKB-EC"/>
</dbReference>
<dbReference type="GO" id="GO:0019350">
    <property type="term" value="P:teichoic acid biosynthetic process"/>
    <property type="evidence" value="ECO:0007669"/>
    <property type="project" value="UniProtKB-KW"/>
</dbReference>
<dbReference type="PANTHER" id="PTHR37316:SF3">
    <property type="entry name" value="TEICHOIC ACID GLYCEROL-PHOSPHATE TRANSFERASE"/>
    <property type="match status" value="1"/>
</dbReference>
<dbReference type="SUPFAM" id="SSF53756">
    <property type="entry name" value="UDP-Glycosyltransferase/glycogen phosphorylase"/>
    <property type="match status" value="1"/>
</dbReference>
<evidence type="ECO:0000256" key="7">
    <source>
        <dbReference type="SAM" id="Phobius"/>
    </source>
</evidence>
<dbReference type="InterPro" id="IPR007554">
    <property type="entry name" value="Glycerophosphate_synth"/>
</dbReference>
<dbReference type="Proteomes" id="UP000236311">
    <property type="component" value="Unassembled WGS sequence"/>
</dbReference>
<protein>
    <submittedName>
        <fullName evidence="8">CDP-glycerol:poly(Glycerophosphate) glycerophosphotransferase</fullName>
        <ecNumber evidence="8">2.7.8.12</ecNumber>
    </submittedName>
</protein>
<sequence length="416" mass="48969">MNERMYICHRKLIAFANKLFFIFCRVFPIKRNRVSICTFEGKGGFGCNPKYIVQELHRRSEDYEFIWFVNNMQKEFPSYVKKVPNTLWSRAYWLSTSKVWIDNYRKPYGTCKRKGQYYLNTWHGTIGFKSMGLWRGEAFSNMAYLVSKNDSDMIDDAIIDSEWCEEVWPKGLVYNGECLRTGAPRCDVLYGNRSQYKEAFRKQFGISKEAKVVMFAPTFRESATNGKRTVFSEEWTLDFEQLLRNLKLRFEGDWYLCLRLHPQVAPEIKQHRERLLQEKVIDVSWADDLYEILAAMDAFVTDYSSAAMDASYAHIPVFIYADDIEKYMNERGSMLWNMSTDSKMPVTNNKEMTPKIDVVLPYSIAQNNDELEENILNFQESKYISMMKQFESSVKLVFDGNASRRVADRVQSYMNK</sequence>
<evidence type="ECO:0000313" key="9">
    <source>
        <dbReference type="Proteomes" id="UP000236311"/>
    </source>
</evidence>
<keyword evidence="9" id="KW-1185">Reference proteome</keyword>
<keyword evidence="3" id="KW-1003">Cell membrane</keyword>
<dbReference type="EC" id="2.7.8.12" evidence="8"/>
<evidence type="ECO:0000256" key="2">
    <source>
        <dbReference type="ARBA" id="ARBA00010488"/>
    </source>
</evidence>
<dbReference type="PANTHER" id="PTHR37316">
    <property type="entry name" value="TEICHOIC ACID GLYCEROL-PHOSPHATE PRIMASE"/>
    <property type="match status" value="1"/>
</dbReference>
<organism evidence="8 9">
    <name type="scientific">Acetatifactor muris</name>
    <dbReference type="NCBI Taxonomy" id="879566"/>
    <lineage>
        <taxon>Bacteria</taxon>
        <taxon>Bacillati</taxon>
        <taxon>Bacillota</taxon>
        <taxon>Clostridia</taxon>
        <taxon>Lachnospirales</taxon>
        <taxon>Lachnospiraceae</taxon>
        <taxon>Acetatifactor</taxon>
    </lineage>
</organism>
<dbReference type="InterPro" id="IPR051612">
    <property type="entry name" value="Teichoic_Acid_Biosynth"/>
</dbReference>
<gene>
    <name evidence="8" type="primary">tagF_2</name>
    <name evidence="8" type="ORF">AMURIS_01691</name>
</gene>
<keyword evidence="4 8" id="KW-0808">Transferase</keyword>
<keyword evidence="7" id="KW-0812">Transmembrane</keyword>
<comment type="subcellular location">
    <subcellularLocation>
        <location evidence="1">Cell membrane</location>
        <topology evidence="1">Peripheral membrane protein</topology>
    </subcellularLocation>
</comment>
<evidence type="ECO:0000313" key="8">
    <source>
        <dbReference type="EMBL" id="SOY28976.1"/>
    </source>
</evidence>
<evidence type="ECO:0000256" key="5">
    <source>
        <dbReference type="ARBA" id="ARBA00022944"/>
    </source>
</evidence>
<dbReference type="AlphaFoldDB" id="A0A2K4ZEU0"/>
<evidence type="ECO:0000256" key="6">
    <source>
        <dbReference type="ARBA" id="ARBA00023136"/>
    </source>
</evidence>
<proteinExistence type="inferred from homology"/>
<keyword evidence="7" id="KW-1133">Transmembrane helix</keyword>
<dbReference type="EMBL" id="OFSM01000007">
    <property type="protein sequence ID" value="SOY28976.1"/>
    <property type="molecule type" value="Genomic_DNA"/>
</dbReference>
<accession>A0A2K4ZEU0</accession>
<name>A0A2K4ZEU0_9FIRM</name>
<dbReference type="RefSeq" id="WP_103239037.1">
    <property type="nucleotide sequence ID" value="NZ_JANJZD010000022.1"/>
</dbReference>
<comment type="similarity">
    <text evidence="2">Belongs to the CDP-glycerol glycerophosphotransferase family.</text>
</comment>
<dbReference type="Gene3D" id="3.40.50.11820">
    <property type="match status" value="1"/>
</dbReference>
<keyword evidence="5" id="KW-0777">Teichoic acid biosynthesis</keyword>
<dbReference type="GO" id="GO:0005886">
    <property type="term" value="C:plasma membrane"/>
    <property type="evidence" value="ECO:0007669"/>
    <property type="project" value="UniProtKB-SubCell"/>
</dbReference>
<dbReference type="InterPro" id="IPR043149">
    <property type="entry name" value="TagF_N"/>
</dbReference>